<dbReference type="AlphaFoldDB" id="A0AAV2EQ21"/>
<sequence>MICTAEQFYVSRKERRQTHTIPNFSARNQHSNCCFSVALTTFSLCRHRRSSCLIMLSSVFVHSTRTARRVLIDFLGIGGKEEAVPWLCVGGCLGFRLEMEIKGKCVNLV</sequence>
<proteinExistence type="predicted"/>
<evidence type="ECO:0000313" key="2">
    <source>
        <dbReference type="Proteomes" id="UP001497516"/>
    </source>
</evidence>
<organism evidence="1 2">
    <name type="scientific">Linum trigynum</name>
    <dbReference type="NCBI Taxonomy" id="586398"/>
    <lineage>
        <taxon>Eukaryota</taxon>
        <taxon>Viridiplantae</taxon>
        <taxon>Streptophyta</taxon>
        <taxon>Embryophyta</taxon>
        <taxon>Tracheophyta</taxon>
        <taxon>Spermatophyta</taxon>
        <taxon>Magnoliopsida</taxon>
        <taxon>eudicotyledons</taxon>
        <taxon>Gunneridae</taxon>
        <taxon>Pentapetalae</taxon>
        <taxon>rosids</taxon>
        <taxon>fabids</taxon>
        <taxon>Malpighiales</taxon>
        <taxon>Linaceae</taxon>
        <taxon>Linum</taxon>
    </lineage>
</organism>
<protein>
    <submittedName>
        <fullName evidence="1">Uncharacterized protein</fullName>
    </submittedName>
</protein>
<reference evidence="1 2" key="1">
    <citation type="submission" date="2024-04" db="EMBL/GenBank/DDBJ databases">
        <authorList>
            <person name="Fracassetti M."/>
        </authorList>
    </citation>
    <scope>NUCLEOTIDE SEQUENCE [LARGE SCALE GENOMIC DNA]</scope>
</reference>
<dbReference type="EMBL" id="OZ034818">
    <property type="protein sequence ID" value="CAL1387802.1"/>
    <property type="molecule type" value="Genomic_DNA"/>
</dbReference>
<name>A0AAV2EQ21_9ROSI</name>
<gene>
    <name evidence="1" type="ORF">LTRI10_LOCUS28761</name>
</gene>
<dbReference type="Proteomes" id="UP001497516">
    <property type="component" value="Chromosome 5"/>
</dbReference>
<accession>A0AAV2EQ21</accession>
<evidence type="ECO:0000313" key="1">
    <source>
        <dbReference type="EMBL" id="CAL1387802.1"/>
    </source>
</evidence>
<keyword evidence="2" id="KW-1185">Reference proteome</keyword>